<feature type="transmembrane region" description="Helical" evidence="2">
    <location>
        <begin position="824"/>
        <end position="841"/>
    </location>
</feature>
<feature type="transmembrane region" description="Helical" evidence="2">
    <location>
        <begin position="186"/>
        <end position="209"/>
    </location>
</feature>
<feature type="transmembrane region" description="Helical" evidence="2">
    <location>
        <begin position="388"/>
        <end position="409"/>
    </location>
</feature>
<feature type="transmembrane region" description="Helical" evidence="2">
    <location>
        <begin position="547"/>
        <end position="569"/>
    </location>
</feature>
<dbReference type="OrthoDB" id="9759894at2"/>
<evidence type="ECO:0000259" key="3">
    <source>
        <dbReference type="Pfam" id="PF06808"/>
    </source>
</evidence>
<evidence type="ECO:0000256" key="1">
    <source>
        <dbReference type="RuleBase" id="RU369079"/>
    </source>
</evidence>
<feature type="transmembrane region" description="Helical" evidence="2">
    <location>
        <begin position="144"/>
        <end position="166"/>
    </location>
</feature>
<reference evidence="4 5" key="1">
    <citation type="submission" date="2018-03" db="EMBL/GenBank/DDBJ databases">
        <title>Complete genome sequence and methylome analysis of Pseudomonas mendocina NEB 698.</title>
        <authorList>
            <person name="Morgan R.D."/>
        </authorList>
    </citation>
    <scope>NUCLEOTIDE SEQUENCE [LARGE SCALE GENOMIC DNA]</scope>
    <source>
        <strain evidence="4 5">NEB698</strain>
    </source>
</reference>
<dbReference type="InterPro" id="IPR021814">
    <property type="entry name" value="DUF3394"/>
</dbReference>
<accession>A0A2R3QND6</accession>
<feature type="transmembrane region" description="Helical" evidence="2">
    <location>
        <begin position="120"/>
        <end position="137"/>
    </location>
</feature>
<keyword evidence="1" id="KW-0997">Cell inner membrane</keyword>
<dbReference type="Proteomes" id="UP000238327">
    <property type="component" value="Chromosome"/>
</dbReference>
<keyword evidence="2" id="KW-1133">Transmembrane helix</keyword>
<keyword evidence="1" id="KW-1003">Cell membrane</keyword>
<feature type="transmembrane region" description="Helical" evidence="2">
    <location>
        <begin position="657"/>
        <end position="682"/>
    </location>
</feature>
<dbReference type="AlphaFoldDB" id="A0A2R3QND6"/>
<evidence type="ECO:0000256" key="2">
    <source>
        <dbReference type="SAM" id="Phobius"/>
    </source>
</evidence>
<feature type="domain" description="TRAP C4-dicarboxylate transport system permease DctM subunit" evidence="3">
    <location>
        <begin position="387"/>
        <end position="663"/>
    </location>
</feature>
<feature type="transmembrane region" description="Helical" evidence="2">
    <location>
        <begin position="90"/>
        <end position="108"/>
    </location>
</feature>
<dbReference type="Pfam" id="PF11874">
    <property type="entry name" value="DUF3394"/>
    <property type="match status" value="1"/>
</dbReference>
<keyword evidence="1" id="KW-0813">Transport</keyword>
<comment type="function">
    <text evidence="1">Part of the tripartite ATP-independent periplasmic (TRAP) transport system.</text>
</comment>
<feature type="domain" description="TRAP C4-dicarboxylate transport system permease DctM subunit" evidence="3">
    <location>
        <begin position="131"/>
        <end position="352"/>
    </location>
</feature>
<dbReference type="GO" id="GO:0005886">
    <property type="term" value="C:plasma membrane"/>
    <property type="evidence" value="ECO:0007669"/>
    <property type="project" value="UniProtKB-SubCell"/>
</dbReference>
<sequence>MNQQSAAELAAQETGARSPSGVMAGLIAALALSWSLFQLWLVSPLPFIFSFGIFNDAEARAIHLAFALTLAFLVYPAFSRSPRSHVPWHDLLFALLAGAAVLYLFIFYRELSSRPGTPTSLDLLTALIGIPLLLEATRRSLGPALAVIALVFLVYSVAGPWMPGMLSHRGVSWEALANHQWLSSEGVFGVALGVSTAFVFLFVLFGAMLDRAGAGHYFIQLAFSMLGHMRGGPAKASVIGSMLTSLMSGSSIANVVTTGPFTIPMMKKVGYPGTKAAAIEVAASTNGQMMPPVMGAAAFLMIEYVGIPYVEVLKHALLPATISYITLLWLVHLEAVKLGMTGLPRPTPKPLLLRLMTLSFGIALVSALALAVYYGLGWLKPLFGNNAGWVIAGLIAVAYLVLIRISAGVEQLAAEDPETALTQLPDTRKVFLSGLHFLLPMVILVWCLMVERLSPGLSAFWGVLSLIVILITQRPLLNLMRRDPLRRAGTLRNGLHDLYAALQAGARGMIGIGVATATAGIVVGAISQTGVGIVLADLVETLSMGNLLLMLVLTGVFCVVLGLGLPTTANYIVVSSLMAPVIVSLGQQHGLVVPLIAVHMFVFYFGLLADSTPPVGLASFAAAAIAKDDPIKTGIQAFIYDARSIVWPFMFIFNTDLLLIDVTVTQGIITFFSATLAMLVFASATQGWFITRNRWFELPLLLLISFTLFRPDFWLDRITPPYHSEPPARFAEALERAGPGDDLRLVVRQEEVDGSTRDLTVMFKVPDSVPEERLEALGLTLYEEGERTLIDAVSFRSAAERAGLQFDQEILELQMETHRPPKEIMWIPAVLLLGLMGWLQLRRARAQQLPQTLF</sequence>
<evidence type="ECO:0000313" key="4">
    <source>
        <dbReference type="EMBL" id="AVO53295.1"/>
    </source>
</evidence>
<feature type="transmembrane region" description="Helical" evidence="2">
    <location>
        <begin position="21"/>
        <end position="41"/>
    </location>
</feature>
<gene>
    <name evidence="4" type="ORF">C7A17_11100</name>
</gene>
<dbReference type="NCBIfam" id="TIGR02123">
    <property type="entry name" value="TRAP_fused"/>
    <property type="match status" value="1"/>
</dbReference>
<feature type="transmembrane region" description="Helical" evidence="2">
    <location>
        <begin position="498"/>
        <end position="527"/>
    </location>
</feature>
<keyword evidence="2" id="KW-0812">Transmembrane</keyword>
<feature type="transmembrane region" description="Helical" evidence="2">
    <location>
        <begin position="457"/>
        <end position="477"/>
    </location>
</feature>
<dbReference type="InterPro" id="IPR011853">
    <property type="entry name" value="TRAP_DctM-Dct_fused"/>
</dbReference>
<dbReference type="PANTHER" id="PTHR43849">
    <property type="entry name" value="BLL3936 PROTEIN"/>
    <property type="match status" value="1"/>
</dbReference>
<dbReference type="PANTHER" id="PTHR43849:SF2">
    <property type="entry name" value="BLL3936 PROTEIN"/>
    <property type="match status" value="1"/>
</dbReference>
<feature type="transmembrane region" description="Helical" evidence="2">
    <location>
        <begin position="694"/>
        <end position="711"/>
    </location>
</feature>
<feature type="transmembrane region" description="Helical" evidence="2">
    <location>
        <begin position="430"/>
        <end position="451"/>
    </location>
</feature>
<proteinExistence type="predicted"/>
<dbReference type="GO" id="GO:0022857">
    <property type="term" value="F:transmembrane transporter activity"/>
    <property type="evidence" value="ECO:0007669"/>
    <property type="project" value="UniProtKB-UniRule"/>
</dbReference>
<comment type="subcellular location">
    <subcellularLocation>
        <location evidence="1">Cell inner membrane</location>
        <topology evidence="1">Multi-pass membrane protein</topology>
    </subcellularLocation>
</comment>
<dbReference type="RefSeq" id="WP_106738094.1">
    <property type="nucleotide sequence ID" value="NZ_CP027657.1"/>
</dbReference>
<organism evidence="4 5">
    <name type="scientific">Ectopseudomonas mendocina</name>
    <name type="common">Pseudomonas mendocina</name>
    <dbReference type="NCBI Taxonomy" id="300"/>
    <lineage>
        <taxon>Bacteria</taxon>
        <taxon>Pseudomonadati</taxon>
        <taxon>Pseudomonadota</taxon>
        <taxon>Gammaproteobacteria</taxon>
        <taxon>Pseudomonadales</taxon>
        <taxon>Pseudomonadaceae</taxon>
        <taxon>Ectopseudomonas</taxon>
    </lineage>
</organism>
<name>A0A2R3QND6_ECTME</name>
<dbReference type="Pfam" id="PF06808">
    <property type="entry name" value="DctM"/>
    <property type="match status" value="2"/>
</dbReference>
<feature type="transmembrane region" description="Helical" evidence="2">
    <location>
        <begin position="61"/>
        <end position="78"/>
    </location>
</feature>
<keyword evidence="2" id="KW-0472">Membrane</keyword>
<dbReference type="EMBL" id="CP027657">
    <property type="protein sequence ID" value="AVO53295.1"/>
    <property type="molecule type" value="Genomic_DNA"/>
</dbReference>
<dbReference type="InterPro" id="IPR010656">
    <property type="entry name" value="DctM"/>
</dbReference>
<feature type="transmembrane region" description="Helical" evidence="2">
    <location>
        <begin position="351"/>
        <end position="376"/>
    </location>
</feature>
<evidence type="ECO:0000313" key="5">
    <source>
        <dbReference type="Proteomes" id="UP000238327"/>
    </source>
</evidence>
<protein>
    <submittedName>
        <fullName evidence="4">C4-dicarboxylate ABC transporter</fullName>
    </submittedName>
</protein>